<dbReference type="InterPro" id="IPR011009">
    <property type="entry name" value="Kinase-like_dom_sf"/>
</dbReference>
<dbReference type="SUPFAM" id="SSF56112">
    <property type="entry name" value="Protein kinase-like (PK-like)"/>
    <property type="match status" value="1"/>
</dbReference>
<feature type="domain" description="Protein kinase" evidence="3">
    <location>
        <begin position="1"/>
        <end position="225"/>
    </location>
</feature>
<evidence type="ECO:0000313" key="5">
    <source>
        <dbReference type="Proteomes" id="UP001417504"/>
    </source>
</evidence>
<organism evidence="4 5">
    <name type="scientific">Stephania japonica</name>
    <dbReference type="NCBI Taxonomy" id="461633"/>
    <lineage>
        <taxon>Eukaryota</taxon>
        <taxon>Viridiplantae</taxon>
        <taxon>Streptophyta</taxon>
        <taxon>Embryophyta</taxon>
        <taxon>Tracheophyta</taxon>
        <taxon>Spermatophyta</taxon>
        <taxon>Magnoliopsida</taxon>
        <taxon>Ranunculales</taxon>
        <taxon>Menispermaceae</taxon>
        <taxon>Menispermoideae</taxon>
        <taxon>Cissampelideae</taxon>
        <taxon>Stephania</taxon>
    </lineage>
</organism>
<dbReference type="Gene3D" id="1.10.510.10">
    <property type="entry name" value="Transferase(Phosphotransferase) domain 1"/>
    <property type="match status" value="1"/>
</dbReference>
<name>A0AAP0JR50_9MAGN</name>
<dbReference type="GO" id="GO:0004672">
    <property type="term" value="F:protein kinase activity"/>
    <property type="evidence" value="ECO:0007669"/>
    <property type="project" value="InterPro"/>
</dbReference>
<dbReference type="EMBL" id="JBBNAE010000003">
    <property type="protein sequence ID" value="KAK9138289.1"/>
    <property type="molecule type" value="Genomic_DNA"/>
</dbReference>
<reference evidence="4 5" key="1">
    <citation type="submission" date="2024-01" db="EMBL/GenBank/DDBJ databases">
        <title>Genome assemblies of Stephania.</title>
        <authorList>
            <person name="Yang L."/>
        </authorList>
    </citation>
    <scope>NUCLEOTIDE SEQUENCE [LARGE SCALE GENOMIC DNA]</scope>
    <source>
        <strain evidence="4">QJT</strain>
        <tissue evidence="4">Leaf</tissue>
    </source>
</reference>
<dbReference type="PANTHER" id="PTHR47989">
    <property type="entry name" value="OS01G0750732 PROTEIN"/>
    <property type="match status" value="1"/>
</dbReference>
<keyword evidence="5" id="KW-1185">Reference proteome</keyword>
<dbReference type="GO" id="GO:0005524">
    <property type="term" value="F:ATP binding"/>
    <property type="evidence" value="ECO:0007669"/>
    <property type="project" value="UniProtKB-KW"/>
</dbReference>
<keyword evidence="1" id="KW-0547">Nucleotide-binding</keyword>
<dbReference type="AlphaFoldDB" id="A0AAP0JR50"/>
<dbReference type="InterPro" id="IPR000719">
    <property type="entry name" value="Prot_kinase_dom"/>
</dbReference>
<dbReference type="PANTHER" id="PTHR47989:SF37">
    <property type="entry name" value="INACTIVE PROTEIN KINASE SELMODRAFT_444075"/>
    <property type="match status" value="1"/>
</dbReference>
<dbReference type="Proteomes" id="UP001417504">
    <property type="component" value="Unassembled WGS sequence"/>
</dbReference>
<dbReference type="Pfam" id="PF07714">
    <property type="entry name" value="PK_Tyr_Ser-Thr"/>
    <property type="match status" value="1"/>
</dbReference>
<gene>
    <name evidence="4" type="ORF">Sjap_008883</name>
</gene>
<dbReference type="PROSITE" id="PS50011">
    <property type="entry name" value="PROTEIN_KINASE_DOM"/>
    <property type="match status" value="1"/>
</dbReference>
<evidence type="ECO:0000313" key="4">
    <source>
        <dbReference type="EMBL" id="KAK9138289.1"/>
    </source>
</evidence>
<dbReference type="InterPro" id="IPR001245">
    <property type="entry name" value="Ser-Thr/Tyr_kinase_cat_dom"/>
</dbReference>
<evidence type="ECO:0000259" key="3">
    <source>
        <dbReference type="PROSITE" id="PS50011"/>
    </source>
</evidence>
<protein>
    <recommendedName>
        <fullName evidence="3">Protein kinase domain-containing protein</fullName>
    </recommendedName>
</protein>
<proteinExistence type="predicted"/>
<accession>A0AAP0JR50</accession>
<comment type="caution">
    <text evidence="4">The sequence shown here is derived from an EMBL/GenBank/DDBJ whole genome shotgun (WGS) entry which is preliminary data.</text>
</comment>
<keyword evidence="2" id="KW-0067">ATP-binding</keyword>
<sequence>MRTSRPQNSKFAHQEIETEVTHQTMPSYSKSQQLYKVSRFVYDEKSQKTSTINMERTKNYSGPLKSENARTETSKVITWQSRMVAVGAARGLRYLHEECCVGDFGLARWQADRQSAEETHIIGSFGYLAPEYTQTGLITEMADVYAFGVVLLELLSGLKATDLTRSEEKQYLPEWVLRILEGEMAYEHGGLITSTLVHKMKNSFGRRLFHETKELGTSHQMHRTMVSSTNIILNNSERNKVGTKPTYLDKFGENEVNDSWNMEQTEDFHSEEFRAYLKGSLAKSKSGFNSSQDLHTLESKLTYSKVHDVNSIDRTLESKLTHFEVRDVNSIDHGIYFGSQAYTSQGLPVSNTTWDGRGGKNLGSDGSGSRISSTVPLMAYETGNWRFHALSDATKFRPNGTTFLKHHKSIAESEVMSGNTRSVS</sequence>
<evidence type="ECO:0000256" key="2">
    <source>
        <dbReference type="ARBA" id="ARBA00022840"/>
    </source>
</evidence>
<evidence type="ECO:0000256" key="1">
    <source>
        <dbReference type="ARBA" id="ARBA00022741"/>
    </source>
</evidence>